<dbReference type="Gene3D" id="1.10.275.10">
    <property type="entry name" value="Fumarase/aspartase (N-terminal domain)"/>
    <property type="match status" value="1"/>
</dbReference>
<evidence type="ECO:0000256" key="16">
    <source>
        <dbReference type="ARBA" id="ARBA00044318"/>
    </source>
</evidence>
<protein>
    <recommendedName>
        <fullName evidence="20">Carbamoyl phosphate synthase arginine-specific large chain</fullName>
        <ecNumber evidence="14">6.3.4.16</ecNumber>
        <ecNumber evidence="4">6.3.5.5</ecNumber>
    </recommendedName>
    <alternativeName>
        <fullName evidence="16">Ammonium-dependent carbamoyl phosphate synthetase</fullName>
    </alternativeName>
    <alternativeName>
        <fullName evidence="15">Arginine-specific carbamoyl phosphate synthetase, ammonia chain</fullName>
    </alternativeName>
    <alternativeName>
        <fullName evidence="17">Glutamine-dependent carbamoyl phosphate synthetase</fullName>
    </alternativeName>
</protein>
<dbReference type="InterPro" id="IPR024083">
    <property type="entry name" value="Fumarase/histidase_N"/>
</dbReference>
<dbReference type="FunFam" id="3.30.470.20:FF:000001">
    <property type="entry name" value="Carbamoyl-phosphate synthase large chain"/>
    <property type="match status" value="1"/>
</dbReference>
<evidence type="ECO:0000313" key="28">
    <source>
        <dbReference type="Proteomes" id="UP000309038"/>
    </source>
</evidence>
<name>A0A4S4KRU0_9APHY</name>
<dbReference type="FunFam" id="3.30.1490.20:FF:000001">
    <property type="entry name" value="Carbamoyl-phosphate synthase large chain"/>
    <property type="match status" value="1"/>
</dbReference>
<dbReference type="FunFam" id="3.40.50.20:FF:000002">
    <property type="entry name" value="Carbamoyl-phosphate synthase large chain"/>
    <property type="match status" value="1"/>
</dbReference>
<dbReference type="GO" id="GO:0046872">
    <property type="term" value="F:metal ion binding"/>
    <property type="evidence" value="ECO:0007669"/>
    <property type="project" value="UniProtKB-KW"/>
</dbReference>
<keyword evidence="5" id="KW-0055">Arginine biosynthesis</keyword>
<dbReference type="NCBIfam" id="TIGR01226">
    <property type="entry name" value="phe_am_lyase"/>
    <property type="match status" value="1"/>
</dbReference>
<dbReference type="PROSITE" id="PS50975">
    <property type="entry name" value="ATP_GRASP"/>
    <property type="match status" value="2"/>
</dbReference>
<evidence type="ECO:0000256" key="6">
    <source>
        <dbReference type="ARBA" id="ARBA00022598"/>
    </source>
</evidence>
<dbReference type="SUPFAM" id="SSF48108">
    <property type="entry name" value="Carbamoyl phosphate synthetase, large subunit connection domain"/>
    <property type="match status" value="1"/>
</dbReference>
<dbReference type="Gene3D" id="3.40.50.20">
    <property type="match status" value="2"/>
</dbReference>
<dbReference type="Pfam" id="PF02786">
    <property type="entry name" value="CPSase_L_D2"/>
    <property type="match status" value="2"/>
</dbReference>
<dbReference type="GO" id="GO:0005737">
    <property type="term" value="C:cytoplasm"/>
    <property type="evidence" value="ECO:0007669"/>
    <property type="project" value="InterPro"/>
</dbReference>
<dbReference type="Gene3D" id="1.20.200.10">
    <property type="entry name" value="Fumarase/aspartase (Central domain)"/>
    <property type="match status" value="1"/>
</dbReference>
<dbReference type="EC" id="6.3.4.16" evidence="14"/>
<dbReference type="GO" id="GO:0016841">
    <property type="term" value="F:ammonia-lyase activity"/>
    <property type="evidence" value="ECO:0007669"/>
    <property type="project" value="InterPro"/>
</dbReference>
<dbReference type="EMBL" id="SGPJ01000026">
    <property type="protein sequence ID" value="THH01336.1"/>
    <property type="molecule type" value="Genomic_DNA"/>
</dbReference>
<keyword evidence="9" id="KW-0677">Repeat</keyword>
<feature type="domain" description="ATP-grasp" evidence="24">
    <location>
        <begin position="1716"/>
        <end position="1913"/>
    </location>
</feature>
<dbReference type="SUPFAM" id="SSF52440">
    <property type="entry name" value="PreATP-grasp domain"/>
    <property type="match status" value="2"/>
</dbReference>
<dbReference type="EC" id="6.3.5.5" evidence="4"/>
<evidence type="ECO:0000256" key="21">
    <source>
        <dbReference type="PROSITE-ProRule" id="PRU00409"/>
    </source>
</evidence>
<dbReference type="PROSITE" id="PS51855">
    <property type="entry name" value="MGS"/>
    <property type="match status" value="1"/>
</dbReference>
<feature type="domain" description="Lumazine-binding" evidence="25">
    <location>
        <begin position="18"/>
        <end position="126"/>
    </location>
</feature>
<evidence type="ECO:0000256" key="19">
    <source>
        <dbReference type="ARBA" id="ARBA00048816"/>
    </source>
</evidence>
<dbReference type="Gene3D" id="3.30.1490.20">
    <property type="entry name" value="ATP-grasp fold, A domain"/>
    <property type="match status" value="1"/>
</dbReference>
<evidence type="ECO:0000256" key="12">
    <source>
        <dbReference type="ARBA" id="ARBA00023211"/>
    </source>
</evidence>
<dbReference type="InterPro" id="IPR058047">
    <property type="entry name" value="CPSase_preATP-grasp"/>
</dbReference>
<dbReference type="Proteomes" id="UP000309038">
    <property type="component" value="Unassembled WGS sequence"/>
</dbReference>
<dbReference type="InterPro" id="IPR008948">
    <property type="entry name" value="L-Aspartase-like"/>
</dbReference>
<feature type="repeat" description="Lumazine-binding" evidence="22">
    <location>
        <begin position="18"/>
        <end position="126"/>
    </location>
</feature>
<comment type="similarity">
    <text evidence="3">Belongs to the CarB family.</text>
</comment>
<accession>A0A4S4KRU0</accession>
<dbReference type="FunFam" id="3.30.470.20:FF:000026">
    <property type="entry name" value="Carbamoyl-phosphate synthase large chain"/>
    <property type="match status" value="1"/>
</dbReference>
<feature type="domain" description="ATP-grasp" evidence="24">
    <location>
        <begin position="1232"/>
        <end position="1424"/>
    </location>
</feature>
<evidence type="ECO:0000256" key="20">
    <source>
        <dbReference type="ARBA" id="ARBA00074189"/>
    </source>
</evidence>
<dbReference type="InterPro" id="IPR005922">
    <property type="entry name" value="Phe_NH3-lyase"/>
</dbReference>
<dbReference type="FunFam" id="3.40.50.20:FF:000001">
    <property type="entry name" value="Carbamoyl-phosphate synthase large chain"/>
    <property type="match status" value="1"/>
</dbReference>
<dbReference type="Gene3D" id="1.10.274.20">
    <property type="entry name" value="Phenylalanine ammonia-lyase 1, domain 3"/>
    <property type="match status" value="1"/>
</dbReference>
<dbReference type="PANTHER" id="PTHR11405">
    <property type="entry name" value="CARBAMOYLTRANSFERASE FAMILY MEMBER"/>
    <property type="match status" value="1"/>
</dbReference>
<evidence type="ECO:0000256" key="3">
    <source>
        <dbReference type="ARBA" id="ARBA00009799"/>
    </source>
</evidence>
<dbReference type="CDD" id="cd00332">
    <property type="entry name" value="PAL-HAL"/>
    <property type="match status" value="1"/>
</dbReference>
<evidence type="ECO:0000259" key="24">
    <source>
        <dbReference type="PROSITE" id="PS50975"/>
    </source>
</evidence>
<dbReference type="GO" id="GO:0006559">
    <property type="term" value="P:L-phenylalanine catabolic process"/>
    <property type="evidence" value="ECO:0007669"/>
    <property type="project" value="InterPro"/>
</dbReference>
<feature type="domain" description="MGS-like" evidence="26">
    <location>
        <begin position="1981"/>
        <end position="2134"/>
    </location>
</feature>
<dbReference type="PROSITE" id="PS00866">
    <property type="entry name" value="CPSASE_1"/>
    <property type="match status" value="2"/>
</dbReference>
<dbReference type="InterPro" id="IPR011761">
    <property type="entry name" value="ATP-grasp"/>
</dbReference>
<evidence type="ECO:0000256" key="9">
    <source>
        <dbReference type="ARBA" id="ARBA00022737"/>
    </source>
</evidence>
<keyword evidence="10 21" id="KW-0547">Nucleotide-binding</keyword>
<evidence type="ECO:0000259" key="25">
    <source>
        <dbReference type="PROSITE" id="PS51177"/>
    </source>
</evidence>
<evidence type="ECO:0000256" key="23">
    <source>
        <dbReference type="RuleBase" id="RU003954"/>
    </source>
</evidence>
<dbReference type="InterPro" id="IPR011607">
    <property type="entry name" value="MGS-like_dom"/>
</dbReference>
<dbReference type="Pfam" id="PF25596">
    <property type="entry name" value="CPSase_L_D1"/>
    <property type="match status" value="3"/>
</dbReference>
<dbReference type="Gene3D" id="3.30.470.20">
    <property type="entry name" value="ATP-grasp fold, B domain"/>
    <property type="match status" value="2"/>
</dbReference>
<dbReference type="Pfam" id="PF00221">
    <property type="entry name" value="Lyase_aromatic"/>
    <property type="match status" value="1"/>
</dbReference>
<evidence type="ECO:0000256" key="17">
    <source>
        <dbReference type="ARBA" id="ARBA00044334"/>
    </source>
</evidence>
<evidence type="ECO:0000256" key="5">
    <source>
        <dbReference type="ARBA" id="ARBA00022571"/>
    </source>
</evidence>
<dbReference type="InterPro" id="IPR036188">
    <property type="entry name" value="FAD/NAD-bd_sf"/>
</dbReference>
<dbReference type="InterPro" id="IPR036897">
    <property type="entry name" value="CarbamoylP_synth_lsu_oligo_sf"/>
</dbReference>
<dbReference type="PRINTS" id="PR00098">
    <property type="entry name" value="CPSASE"/>
</dbReference>
<dbReference type="PROSITE" id="PS51177">
    <property type="entry name" value="LUMAZINE_BIND"/>
    <property type="match status" value="1"/>
</dbReference>
<evidence type="ECO:0000256" key="2">
    <source>
        <dbReference type="ARBA" id="ARBA00007238"/>
    </source>
</evidence>
<keyword evidence="28" id="KW-1185">Reference proteome</keyword>
<dbReference type="InterPro" id="IPR023144">
    <property type="entry name" value="Phe_NH3-lyase_shielding_dom_sf"/>
</dbReference>
<dbReference type="GO" id="GO:0004088">
    <property type="term" value="F:carbamoyl-phosphate synthase (glutamine-hydrolyzing) activity"/>
    <property type="evidence" value="ECO:0007669"/>
    <property type="project" value="UniProtKB-EC"/>
</dbReference>
<evidence type="ECO:0000256" key="18">
    <source>
        <dbReference type="ARBA" id="ARBA00047359"/>
    </source>
</evidence>
<evidence type="ECO:0000256" key="1">
    <source>
        <dbReference type="ARBA" id="ARBA00005077"/>
    </source>
</evidence>
<comment type="pathway">
    <text evidence="1">Amino-acid biosynthesis; L-arginine biosynthesis; carbamoyl phosphate from bicarbonate: step 1/1.</text>
</comment>
<dbReference type="Gene3D" id="3.40.50.1380">
    <property type="entry name" value="Methylglyoxal synthase-like domain"/>
    <property type="match status" value="1"/>
</dbReference>
<comment type="caution">
    <text evidence="27">The sequence shown here is derived from an EMBL/GenBank/DDBJ whole genome shotgun (WGS) entry which is preliminary data.</text>
</comment>
<dbReference type="SUPFAM" id="SSF52335">
    <property type="entry name" value="Methylglyoxal synthase-like"/>
    <property type="match status" value="1"/>
</dbReference>
<dbReference type="InterPro" id="IPR016185">
    <property type="entry name" value="PreATP-grasp_dom_sf"/>
</dbReference>
<proteinExistence type="inferred from homology"/>
<dbReference type="InterPro" id="IPR026017">
    <property type="entry name" value="Lumazine-bd_dom"/>
</dbReference>
<dbReference type="InterPro" id="IPR036914">
    <property type="entry name" value="MGS-like_dom_sf"/>
</dbReference>
<dbReference type="GO" id="GO:0006526">
    <property type="term" value="P:L-arginine biosynthetic process"/>
    <property type="evidence" value="ECO:0007669"/>
    <property type="project" value="UniProtKB-KW"/>
</dbReference>
<dbReference type="CDD" id="cd01423">
    <property type="entry name" value="MGS_CPS_I_III"/>
    <property type="match status" value="1"/>
</dbReference>
<dbReference type="Pfam" id="PF02787">
    <property type="entry name" value="CPSase_L_D3"/>
    <property type="match status" value="1"/>
</dbReference>
<keyword evidence="12" id="KW-0464">Manganese</keyword>
<dbReference type="GO" id="GO:0005524">
    <property type="term" value="F:ATP binding"/>
    <property type="evidence" value="ECO:0007669"/>
    <property type="project" value="UniProtKB-UniRule"/>
</dbReference>
<dbReference type="SUPFAM" id="SSF51905">
    <property type="entry name" value="FAD/NAD(P)-binding domain"/>
    <property type="match status" value="1"/>
</dbReference>
<keyword evidence="8" id="KW-0479">Metal-binding</keyword>
<dbReference type="Gene3D" id="3.30.9.10">
    <property type="entry name" value="D-Amino Acid Oxidase, subunit A, domain 2"/>
    <property type="match status" value="1"/>
</dbReference>
<dbReference type="PROSITE" id="PS00867">
    <property type="entry name" value="CPSASE_2"/>
    <property type="match status" value="2"/>
</dbReference>
<evidence type="ECO:0000256" key="4">
    <source>
        <dbReference type="ARBA" id="ARBA00012738"/>
    </source>
</evidence>
<evidence type="ECO:0000313" key="27">
    <source>
        <dbReference type="EMBL" id="THH01336.1"/>
    </source>
</evidence>
<dbReference type="InterPro" id="IPR006076">
    <property type="entry name" value="FAD-dep_OxRdtase"/>
</dbReference>
<dbReference type="FunFam" id="3.40.50.1380:FF:000015">
    <property type="entry name" value="Carbamoyl-phosphate synthase arginine-specific large chain"/>
    <property type="match status" value="1"/>
</dbReference>
<keyword evidence="6" id="KW-0436">Ligase</keyword>
<evidence type="ECO:0000256" key="22">
    <source>
        <dbReference type="PROSITE-ProRule" id="PRU00524"/>
    </source>
</evidence>
<dbReference type="SMART" id="SM01096">
    <property type="entry name" value="CPSase_L_D3"/>
    <property type="match status" value="1"/>
</dbReference>
<comment type="subunit">
    <text evidence="13">Heterodimer composed of 2 chains; the small (or glutamine) chain promotes the hydrolysis of glutamine to ammonia, which is used by the large (or ammonia) chain to synthesize carbamoyl phosphate.</text>
</comment>
<keyword evidence="7" id="KW-0028">Amino-acid biosynthesis</keyword>
<gene>
    <name evidence="27" type="ORF">EW026_g1351</name>
</gene>
<sequence>MPARVDYEYPVSSLPSRKTSAVLPAIGRVQHAHVQPLYIQPEQPTLFDKFVEAHEELEAYKAGRSVLVDGFSLSIPAVTAAARFGARVTLDASPETRERVIKSRRVIVDKVNAEKSVYGVSTGFGGSADTRTNDPLLLGHALLQHQQAGVLPSQTSLPLPALPLSDPLASTSMPEAWVRGAILIRMNSLIRGHSGVRWELIEKMGELLRENITPLVPLRGSISASGDLSPLSYIAGTLIGNPSIRVFDGPSVFGARQVVPSNRALAEHGVAPIPLSSKEHLGILNGTAFSASVASLALTEAVHLALLAQVCTAMGTEAMLGAKGSFDPFIHEVARPHPGQVQVAATILDMLSGSRLAMSEEEECHIEEDAGELRQDRYPLRTAAQFLGPQVEDILSALDVVTLECNCTTDNPLIDGETGRVHHGGNFQAMSVTNAMEKTRLALHHIGKLLFAQCTELINPAMNRGLPPNLSATDPSHNYFAKGVDIHTAAYVGELGYLANPVSTHVQSAEMHNQAVNSLALISARATINSLEVLSLLMSSYLFVLCQALDLRAMQFDLQAGVHKIVRDELTRHFGSNLSTTQLVALFPILSKAISSSLDATSKVDAAQRMNTVAASTTVPILDFCSGDPSSLPALAHISAFRADVAKQSTILLGELRAEYLEGRKGPAPASMYLGRTKTIYEFVRLTLGIRMHGAENLHNFREGPGIEDLSAGQHISLIYEAIRDGKMQDIVVHLPMNLIGLVAASQLAREAIDLWKDESVWGDTYHESGVLVLRKSGNEAYTDQSYHNDIALGARLEDLTTPDAIRATFPADIKTPSFEGSSGYLNHDGGWAFASQGVSLLMHGKTNGVKCADGTAYYADLVVLASGSWTPSTFASLDLKGKCLATGNVNRQTVATIQLTVEEGDCYRHCPVVLDFGSGFYVFPPNADNVVKFAVHDNGFLHKPKSPDAPSTPRTSLSDGDDGLRIPKTVVKKLRDHLRMIYPELAEKPFSGTRLCWYNDSPDDDWVIGFHPLDPTLMLATAGSGHAYKVFEGLDVGDARMGLLRAAPSWTTRCLPSSRIVQSTRHFHWSPYRLALAPTKPVRAVARSAVGSYGSEEGEHVLNSPSELARKISAKVLPKIPRPDVSKVLIVGSGGLSIGQAGEFDYSGSQALKALREEGVDAVLINPNIATWQNVARTGFRDGVLLTFGGQSALNVGIELDRMGVLERLGVKVLGTPIRTLEVSEDRDLFVQALKEIDIPAAQSTAVSSVNDALAAAEKIGYPVILRSAFTLGGLGSGFANNADELRDLSAKSLSLSPQVLIERSMKGWKELEYEVVRDAADNTIICCNMENFDPLGTHTGDSIVVAPSQTLPDDEYHMLRSAALKVIRHLGVIGECNIQYALNPTSREYCVIEVNARLSRSSALASKATGYPLAYTAAKIALGHTLPELPNAVTKTTTACFEPSLDYIVTKIPKWDLAKFSSQVNREVGSAMKSVGEVMAIGRTFEESLQKAIRQWFLYKIDNIVQTVYALKAAGSLEKVDAELMKRAKCMGFSDSHIADLISSSEDAVRTHRKSFGITPFVKRIDTLAAEYPAHTNYLYTTYNASEHDVEFDEHGTMVLGSGVYRIGSSVEFDWCAVTCARKLREMGKRTIMINYNPETVSTDFDEADRLYFEELGYERVMDIYELEQAQGVIVSVGGQLPQNIALRLKHNGVSVLGTDPEQIDNAEDRHKFSSILDSVGVDQPEWTEVTSLEAAKEFASRVSYPVLIRPSYVLSGAAMNVVFEESDLEYNLSAAASVSPLHPVVITKFIDNAQEIDVDAVAYKGKLLIHAISEHVEPAGVHSGDATLVLPPVSLGNEDMVRLKEIAEKVAAAFEISGPYNMQVIRKPAEDDKEAELKVIECNLRASRSFPFVSKVLGYNFIDYAAAAISGHNVPEPVDPMAEKRDYTAVKVAQFSWTRLGGADPFLGVEMASTGEVASFGKDIHEAYWAALLSTTGFKVPRLNSGVLMGGDITKPEMKTVAKGLIDLGFKLYCSSPAVEQFLNDIPYVSAKRIFFPTRDKRKLREVFDEYEIECVVNLAKSRGKDAVDEDYVARRNAVDFGLPLLNNARCAQLFVESLAKKIPQGGLRPYTEGRIPPEVRSWREFVGKRA</sequence>
<dbReference type="PROSITE" id="PS00488">
    <property type="entry name" value="PAL_HISTIDASE"/>
    <property type="match status" value="1"/>
</dbReference>
<evidence type="ECO:0000256" key="14">
    <source>
        <dbReference type="ARBA" id="ARBA00044063"/>
    </source>
</evidence>
<evidence type="ECO:0000256" key="7">
    <source>
        <dbReference type="ARBA" id="ARBA00022605"/>
    </source>
</evidence>
<comment type="catalytic activity">
    <reaction evidence="19">
        <text>hydrogencarbonate + L-glutamine + 2 ATP + H2O = carbamoyl phosphate + L-glutamate + 2 ADP + phosphate + 2 H(+)</text>
        <dbReference type="Rhea" id="RHEA:18633"/>
        <dbReference type="ChEBI" id="CHEBI:15377"/>
        <dbReference type="ChEBI" id="CHEBI:15378"/>
        <dbReference type="ChEBI" id="CHEBI:17544"/>
        <dbReference type="ChEBI" id="CHEBI:29985"/>
        <dbReference type="ChEBI" id="CHEBI:30616"/>
        <dbReference type="ChEBI" id="CHEBI:43474"/>
        <dbReference type="ChEBI" id="CHEBI:58228"/>
        <dbReference type="ChEBI" id="CHEBI:58359"/>
        <dbReference type="ChEBI" id="CHEBI:456216"/>
        <dbReference type="EC" id="6.3.5.5"/>
    </reaction>
</comment>
<organism evidence="27 28">
    <name type="scientific">Hermanssonia centrifuga</name>
    <dbReference type="NCBI Taxonomy" id="98765"/>
    <lineage>
        <taxon>Eukaryota</taxon>
        <taxon>Fungi</taxon>
        <taxon>Dikarya</taxon>
        <taxon>Basidiomycota</taxon>
        <taxon>Agaricomycotina</taxon>
        <taxon>Agaricomycetes</taxon>
        <taxon>Polyporales</taxon>
        <taxon>Meruliaceae</taxon>
        <taxon>Hermanssonia</taxon>
    </lineage>
</organism>
<dbReference type="Pfam" id="PF01266">
    <property type="entry name" value="DAO"/>
    <property type="match status" value="1"/>
</dbReference>
<dbReference type="SUPFAM" id="SSF48557">
    <property type="entry name" value="L-aspartase-like"/>
    <property type="match status" value="1"/>
</dbReference>
<evidence type="ECO:0000259" key="26">
    <source>
        <dbReference type="PROSITE" id="PS51855"/>
    </source>
</evidence>
<comment type="catalytic activity">
    <reaction evidence="18">
        <text>hydrogencarbonate + NH4(+) + 2 ATP = carbamoyl phosphate + 2 ADP + phosphate + 2 H(+)</text>
        <dbReference type="Rhea" id="RHEA:18029"/>
        <dbReference type="ChEBI" id="CHEBI:15378"/>
        <dbReference type="ChEBI" id="CHEBI:17544"/>
        <dbReference type="ChEBI" id="CHEBI:28938"/>
        <dbReference type="ChEBI" id="CHEBI:30616"/>
        <dbReference type="ChEBI" id="CHEBI:43474"/>
        <dbReference type="ChEBI" id="CHEBI:58228"/>
        <dbReference type="ChEBI" id="CHEBI:456216"/>
        <dbReference type="EC" id="6.3.4.16"/>
    </reaction>
</comment>
<reference evidence="27 28" key="1">
    <citation type="submission" date="2019-02" db="EMBL/GenBank/DDBJ databases">
        <title>Genome sequencing of the rare red list fungi Phlebia centrifuga.</title>
        <authorList>
            <person name="Buettner E."/>
            <person name="Kellner H."/>
        </authorList>
    </citation>
    <scope>NUCLEOTIDE SEQUENCE [LARGE SCALE GENOMIC DNA]</scope>
    <source>
        <strain evidence="27 28">DSM 108282</strain>
    </source>
</reference>
<dbReference type="InterPro" id="IPR013815">
    <property type="entry name" value="ATP_grasp_subdomain_1"/>
</dbReference>
<evidence type="ECO:0000256" key="8">
    <source>
        <dbReference type="ARBA" id="ARBA00022723"/>
    </source>
</evidence>
<dbReference type="SUPFAM" id="SSF56059">
    <property type="entry name" value="Glutathione synthetase ATP-binding domain-like"/>
    <property type="match status" value="2"/>
</dbReference>
<dbReference type="InterPro" id="IPR001106">
    <property type="entry name" value="Aromatic_Lyase"/>
</dbReference>
<dbReference type="GO" id="GO:0004087">
    <property type="term" value="F:carbamoyl-phosphate synthase (ammonia) activity"/>
    <property type="evidence" value="ECO:0007669"/>
    <property type="project" value="UniProtKB-EC"/>
</dbReference>
<dbReference type="InterPro" id="IPR022313">
    <property type="entry name" value="Phe/His_NH3-lyase_AS"/>
</dbReference>
<keyword evidence="11 21" id="KW-0067">ATP-binding</keyword>
<evidence type="ECO:0000256" key="13">
    <source>
        <dbReference type="ARBA" id="ARBA00044031"/>
    </source>
</evidence>
<evidence type="ECO:0000256" key="15">
    <source>
        <dbReference type="ARBA" id="ARBA00044249"/>
    </source>
</evidence>
<dbReference type="InterPro" id="IPR005483">
    <property type="entry name" value="CPSase_dom"/>
</dbReference>
<keyword evidence="23" id="KW-0456">Lyase</keyword>
<evidence type="ECO:0000256" key="10">
    <source>
        <dbReference type="ARBA" id="ARBA00022741"/>
    </source>
</evidence>
<dbReference type="InterPro" id="IPR005479">
    <property type="entry name" value="CPAse_ATP-bd"/>
</dbReference>
<dbReference type="PANTHER" id="PTHR11405:SF53">
    <property type="entry name" value="CARBAMOYL-PHOSPHATE SYNTHASE [AMMONIA], MITOCHONDRIAL"/>
    <property type="match status" value="1"/>
</dbReference>
<comment type="similarity">
    <text evidence="2 23">Belongs to the PAL/histidase family.</text>
</comment>
<evidence type="ECO:0000256" key="11">
    <source>
        <dbReference type="ARBA" id="ARBA00022840"/>
    </source>
</evidence>
<dbReference type="InterPro" id="IPR005480">
    <property type="entry name" value="CPSase_lsu_oligo"/>
</dbReference>